<dbReference type="SMART" id="SM00530">
    <property type="entry name" value="HTH_XRE"/>
    <property type="match status" value="1"/>
</dbReference>
<evidence type="ECO:0000313" key="3">
    <source>
        <dbReference type="EMBL" id="GGC50625.1"/>
    </source>
</evidence>
<dbReference type="SUPFAM" id="SSF47413">
    <property type="entry name" value="lambda repressor-like DNA-binding domains"/>
    <property type="match status" value="1"/>
</dbReference>
<name>A0ABQ1N7X8_9BACT</name>
<dbReference type="InterPro" id="IPR001387">
    <property type="entry name" value="Cro/C1-type_HTH"/>
</dbReference>
<proteinExistence type="predicted"/>
<dbReference type="InterPro" id="IPR010982">
    <property type="entry name" value="Lambda_DNA-bd_dom_sf"/>
</dbReference>
<keyword evidence="1" id="KW-0238">DNA-binding</keyword>
<dbReference type="EMBL" id="BMEC01000015">
    <property type="protein sequence ID" value="GGC50625.1"/>
    <property type="molecule type" value="Genomic_DNA"/>
</dbReference>
<evidence type="ECO:0000313" key="4">
    <source>
        <dbReference type="Proteomes" id="UP000636010"/>
    </source>
</evidence>
<dbReference type="NCBIfam" id="NF041951">
    <property type="entry name" value="phage_RstR"/>
    <property type="match status" value="1"/>
</dbReference>
<gene>
    <name evidence="3" type="ORF">GCM10011506_40400</name>
</gene>
<comment type="caution">
    <text evidence="3">The sequence shown here is derived from an EMBL/GenBank/DDBJ whole genome shotgun (WGS) entry which is preliminary data.</text>
</comment>
<evidence type="ECO:0000259" key="2">
    <source>
        <dbReference type="PROSITE" id="PS50943"/>
    </source>
</evidence>
<dbReference type="PANTHER" id="PTHR46558">
    <property type="entry name" value="TRACRIPTIONAL REGULATORY PROTEIN-RELATED-RELATED"/>
    <property type="match status" value="1"/>
</dbReference>
<feature type="domain" description="HTH cro/C1-type" evidence="2">
    <location>
        <begin position="7"/>
        <end position="61"/>
    </location>
</feature>
<sequence length="116" mass="13361">MGFAENLKKYRTAKGISQDELSRKIGSHAVQFSRYERGLSTPSIDVVQKISEALDISIDELVFGDKDQKLEQTIKDRELIGLFQKVELLSDKQRDTVKELLNAFIFQKDLQQKLMQ</sequence>
<dbReference type="Proteomes" id="UP000636010">
    <property type="component" value="Unassembled WGS sequence"/>
</dbReference>
<keyword evidence="4" id="KW-1185">Reference proteome</keyword>
<reference evidence="4" key="1">
    <citation type="journal article" date="2019" name="Int. J. Syst. Evol. Microbiol.">
        <title>The Global Catalogue of Microorganisms (GCM) 10K type strain sequencing project: providing services to taxonomists for standard genome sequencing and annotation.</title>
        <authorList>
            <consortium name="The Broad Institute Genomics Platform"/>
            <consortium name="The Broad Institute Genome Sequencing Center for Infectious Disease"/>
            <person name="Wu L."/>
            <person name="Ma J."/>
        </authorList>
    </citation>
    <scope>NUCLEOTIDE SEQUENCE [LARGE SCALE GENOMIC DNA]</scope>
    <source>
        <strain evidence="4">CGMCC 1.10832</strain>
    </source>
</reference>
<accession>A0ABQ1N7X8</accession>
<dbReference type="PROSITE" id="PS50943">
    <property type="entry name" value="HTH_CROC1"/>
    <property type="match status" value="1"/>
</dbReference>
<dbReference type="RefSeq" id="WP_188467097.1">
    <property type="nucleotide sequence ID" value="NZ_BAABHU010000015.1"/>
</dbReference>
<evidence type="ECO:0000256" key="1">
    <source>
        <dbReference type="ARBA" id="ARBA00023125"/>
    </source>
</evidence>
<dbReference type="CDD" id="cd00093">
    <property type="entry name" value="HTH_XRE"/>
    <property type="match status" value="1"/>
</dbReference>
<protein>
    <recommendedName>
        <fullName evidence="2">HTH cro/C1-type domain-containing protein</fullName>
    </recommendedName>
</protein>
<dbReference type="InterPro" id="IPR049639">
    <property type="entry name" value="RstR"/>
</dbReference>
<dbReference type="Gene3D" id="1.10.260.40">
    <property type="entry name" value="lambda repressor-like DNA-binding domains"/>
    <property type="match status" value="1"/>
</dbReference>
<dbReference type="PANTHER" id="PTHR46558:SF4">
    <property type="entry name" value="DNA-BIDING PHAGE PROTEIN"/>
    <property type="match status" value="1"/>
</dbReference>
<organism evidence="3 4">
    <name type="scientific">Marivirga lumbricoides</name>
    <dbReference type="NCBI Taxonomy" id="1046115"/>
    <lineage>
        <taxon>Bacteria</taxon>
        <taxon>Pseudomonadati</taxon>
        <taxon>Bacteroidota</taxon>
        <taxon>Cytophagia</taxon>
        <taxon>Cytophagales</taxon>
        <taxon>Marivirgaceae</taxon>
        <taxon>Marivirga</taxon>
    </lineage>
</organism>
<dbReference type="Pfam" id="PF01381">
    <property type="entry name" value="HTH_3"/>
    <property type="match status" value="1"/>
</dbReference>